<dbReference type="EMBL" id="CAJOBA010002715">
    <property type="protein sequence ID" value="CAF3656620.1"/>
    <property type="molecule type" value="Genomic_DNA"/>
</dbReference>
<dbReference type="EMBL" id="CAJNOK010002714">
    <property type="protein sequence ID" value="CAF0871747.1"/>
    <property type="molecule type" value="Genomic_DNA"/>
</dbReference>
<dbReference type="Proteomes" id="UP000681722">
    <property type="component" value="Unassembled WGS sequence"/>
</dbReference>
<dbReference type="Proteomes" id="UP000682733">
    <property type="component" value="Unassembled WGS sequence"/>
</dbReference>
<sequence length="211" mass="23988">MLVSLINSLEITTPLHLLAHDVSVSIGQELLARLVHKDQPFLPITSIVFLNGGVFPSQHRALFVQKVLLNPFFGRLLPAILPVKFSYHNSLNKVFGSKKLDEKELYLYASLFYHQAPIGHIHQLQKYILERRQNAERWEKSLSEAAAVPICLINGPADPVSGRHLAEYFKKVVNNPDVILLADDVGHYPNLEAPEEVLKYFDKFHRKIGTY</sequence>
<dbReference type="EMBL" id="CAJOBC010007442">
    <property type="protein sequence ID" value="CAF3932425.1"/>
    <property type="molecule type" value="Genomic_DNA"/>
</dbReference>
<name>A0A814U2N9_9BILA</name>
<comment type="caution">
    <text evidence="2">The sequence shown here is derived from an EMBL/GenBank/DDBJ whole genome shotgun (WGS) entry which is preliminary data.</text>
</comment>
<evidence type="ECO:0000313" key="1">
    <source>
        <dbReference type="EMBL" id="CAF0871747.1"/>
    </source>
</evidence>
<proteinExistence type="predicted"/>
<accession>A0A814U2N9</accession>
<evidence type="ECO:0000313" key="4">
    <source>
        <dbReference type="EMBL" id="CAF3932425.1"/>
    </source>
</evidence>
<reference evidence="2" key="1">
    <citation type="submission" date="2021-02" db="EMBL/GenBank/DDBJ databases">
        <authorList>
            <person name="Nowell W R."/>
        </authorList>
    </citation>
    <scope>NUCLEOTIDE SEQUENCE</scope>
</reference>
<gene>
    <name evidence="2" type="ORF">GPM918_LOCUS22066</name>
    <name evidence="1" type="ORF">OVA965_LOCUS8168</name>
    <name evidence="4" type="ORF">SRO942_LOCUS22062</name>
    <name evidence="3" type="ORF">TMI583_LOCUS8164</name>
</gene>
<evidence type="ECO:0000313" key="5">
    <source>
        <dbReference type="Proteomes" id="UP000663829"/>
    </source>
</evidence>
<dbReference type="Gene3D" id="3.40.50.1820">
    <property type="entry name" value="alpha/beta hydrolase"/>
    <property type="match status" value="1"/>
</dbReference>
<organism evidence="2 5">
    <name type="scientific">Didymodactylos carnosus</name>
    <dbReference type="NCBI Taxonomy" id="1234261"/>
    <lineage>
        <taxon>Eukaryota</taxon>
        <taxon>Metazoa</taxon>
        <taxon>Spiralia</taxon>
        <taxon>Gnathifera</taxon>
        <taxon>Rotifera</taxon>
        <taxon>Eurotatoria</taxon>
        <taxon>Bdelloidea</taxon>
        <taxon>Philodinida</taxon>
        <taxon>Philodinidae</taxon>
        <taxon>Didymodactylos</taxon>
    </lineage>
</organism>
<dbReference type="Proteomes" id="UP000677228">
    <property type="component" value="Unassembled WGS sequence"/>
</dbReference>
<evidence type="ECO:0000313" key="2">
    <source>
        <dbReference type="EMBL" id="CAF1168744.1"/>
    </source>
</evidence>
<protein>
    <submittedName>
        <fullName evidence="2">Uncharacterized protein</fullName>
    </submittedName>
</protein>
<dbReference type="AlphaFoldDB" id="A0A814U2N9"/>
<dbReference type="OrthoDB" id="7130006at2759"/>
<dbReference type="EMBL" id="CAJNOQ010007443">
    <property type="protein sequence ID" value="CAF1168744.1"/>
    <property type="molecule type" value="Genomic_DNA"/>
</dbReference>
<dbReference type="SUPFAM" id="SSF53474">
    <property type="entry name" value="alpha/beta-Hydrolases"/>
    <property type="match status" value="1"/>
</dbReference>
<keyword evidence="5" id="KW-1185">Reference proteome</keyword>
<dbReference type="Proteomes" id="UP000663829">
    <property type="component" value="Unassembled WGS sequence"/>
</dbReference>
<evidence type="ECO:0000313" key="3">
    <source>
        <dbReference type="EMBL" id="CAF3656620.1"/>
    </source>
</evidence>
<dbReference type="InterPro" id="IPR029058">
    <property type="entry name" value="AB_hydrolase_fold"/>
</dbReference>